<dbReference type="GO" id="GO:0003677">
    <property type="term" value="F:DNA binding"/>
    <property type="evidence" value="ECO:0007669"/>
    <property type="project" value="InterPro"/>
</dbReference>
<dbReference type="InterPro" id="IPR050206">
    <property type="entry name" value="FtsK/SpoIIIE/SftA"/>
</dbReference>
<keyword evidence="5 9" id="KW-0547">Nucleotide-binding</keyword>
<evidence type="ECO:0000259" key="11">
    <source>
        <dbReference type="PROSITE" id="PS50901"/>
    </source>
</evidence>
<dbReference type="EMBL" id="CTEC01000002">
    <property type="protein sequence ID" value="CQD19196.1"/>
    <property type="molecule type" value="Genomic_DNA"/>
</dbReference>
<dbReference type="SMART" id="SM00382">
    <property type="entry name" value="AAA"/>
    <property type="match status" value="3"/>
</dbReference>
<keyword evidence="2" id="KW-1003">Cell membrane</keyword>
<dbReference type="InterPro" id="IPR002543">
    <property type="entry name" value="FtsK_dom"/>
</dbReference>
<evidence type="ECO:0000256" key="1">
    <source>
        <dbReference type="ARBA" id="ARBA00004651"/>
    </source>
</evidence>
<keyword evidence="3 10" id="KW-0812">Transmembrane</keyword>
<dbReference type="NCBIfam" id="TIGR03925">
    <property type="entry name" value="T7SS_EccC_b"/>
    <property type="match status" value="1"/>
</dbReference>
<dbReference type="NCBIfam" id="TIGR03924">
    <property type="entry name" value="T7SS_EccC_a"/>
    <property type="match status" value="1"/>
</dbReference>
<keyword evidence="7 10" id="KW-1133">Transmembrane helix</keyword>
<organism evidence="12 13">
    <name type="scientific">Mycobacterium europaeum</name>
    <dbReference type="NCBI Taxonomy" id="761804"/>
    <lineage>
        <taxon>Bacteria</taxon>
        <taxon>Bacillati</taxon>
        <taxon>Actinomycetota</taxon>
        <taxon>Actinomycetes</taxon>
        <taxon>Mycobacteriales</taxon>
        <taxon>Mycobacteriaceae</taxon>
        <taxon>Mycobacterium</taxon>
        <taxon>Mycobacterium simiae complex</taxon>
    </lineage>
</organism>
<feature type="domain" description="FtsK" evidence="11">
    <location>
        <begin position="1012"/>
        <end position="1196"/>
    </location>
</feature>
<evidence type="ECO:0000256" key="7">
    <source>
        <dbReference type="ARBA" id="ARBA00022989"/>
    </source>
</evidence>
<dbReference type="Gene3D" id="3.40.50.300">
    <property type="entry name" value="P-loop containing nucleotide triphosphate hydrolases"/>
    <property type="match status" value="3"/>
</dbReference>
<dbReference type="Proteomes" id="UP000199601">
    <property type="component" value="Unassembled WGS sequence"/>
</dbReference>
<gene>
    <name evidence="12" type="ORF">BN000_04450</name>
</gene>
<dbReference type="InterPro" id="IPR023837">
    <property type="entry name" value="EccCb-like_Actinobacteria"/>
</dbReference>
<comment type="subcellular location">
    <subcellularLocation>
        <location evidence="1">Cell membrane</location>
        <topology evidence="1">Multi-pass membrane protein</topology>
    </subcellularLocation>
</comment>
<evidence type="ECO:0000313" key="13">
    <source>
        <dbReference type="Proteomes" id="UP000199601"/>
    </source>
</evidence>
<dbReference type="InterPro" id="IPR003593">
    <property type="entry name" value="AAA+_ATPase"/>
</dbReference>
<dbReference type="InterPro" id="IPR027417">
    <property type="entry name" value="P-loop_NTPase"/>
</dbReference>
<evidence type="ECO:0000256" key="3">
    <source>
        <dbReference type="ARBA" id="ARBA00022692"/>
    </source>
</evidence>
<dbReference type="PANTHER" id="PTHR22683:SF1">
    <property type="entry name" value="TYPE VII SECRETION SYSTEM PROTEIN ESSC"/>
    <property type="match status" value="1"/>
</dbReference>
<feature type="binding site" evidence="9">
    <location>
        <begin position="434"/>
        <end position="441"/>
    </location>
    <ligand>
        <name>ATP</name>
        <dbReference type="ChEBI" id="CHEBI:30616"/>
    </ligand>
</feature>
<feature type="transmembrane region" description="Helical" evidence="10">
    <location>
        <begin position="31"/>
        <end position="57"/>
    </location>
</feature>
<keyword evidence="8 10" id="KW-0472">Membrane</keyword>
<evidence type="ECO:0000256" key="9">
    <source>
        <dbReference type="PROSITE-ProRule" id="PRU00289"/>
    </source>
</evidence>
<evidence type="ECO:0000256" key="10">
    <source>
        <dbReference type="SAM" id="Phobius"/>
    </source>
</evidence>
<name>A0A0U1DME1_9MYCO</name>
<dbReference type="PANTHER" id="PTHR22683">
    <property type="entry name" value="SPORULATION PROTEIN RELATED"/>
    <property type="match status" value="1"/>
</dbReference>
<dbReference type="RefSeq" id="WP_090422735.1">
    <property type="nucleotide sequence ID" value="NZ_CTEC01000002.1"/>
</dbReference>
<proteinExistence type="predicted"/>
<evidence type="ECO:0000256" key="8">
    <source>
        <dbReference type="ARBA" id="ARBA00023136"/>
    </source>
</evidence>
<evidence type="ECO:0000256" key="2">
    <source>
        <dbReference type="ARBA" id="ARBA00022475"/>
    </source>
</evidence>
<accession>A0A0U1DME1</accession>
<feature type="binding site" evidence="9">
    <location>
        <begin position="765"/>
        <end position="772"/>
    </location>
    <ligand>
        <name>ATP</name>
        <dbReference type="ChEBI" id="CHEBI:30616"/>
    </ligand>
</feature>
<dbReference type="SUPFAM" id="SSF52540">
    <property type="entry name" value="P-loop containing nucleoside triphosphate hydrolases"/>
    <property type="match status" value="3"/>
</dbReference>
<dbReference type="Pfam" id="PF01580">
    <property type="entry name" value="FtsK_SpoIIIE"/>
    <property type="match status" value="3"/>
</dbReference>
<evidence type="ECO:0000256" key="6">
    <source>
        <dbReference type="ARBA" id="ARBA00022840"/>
    </source>
</evidence>
<keyword evidence="13" id="KW-1185">Reference proteome</keyword>
<dbReference type="GO" id="GO:0005886">
    <property type="term" value="C:plasma membrane"/>
    <property type="evidence" value="ECO:0007669"/>
    <property type="project" value="UniProtKB-SubCell"/>
</dbReference>
<dbReference type="GO" id="GO:0005524">
    <property type="term" value="F:ATP binding"/>
    <property type="evidence" value="ECO:0007669"/>
    <property type="project" value="UniProtKB-UniRule"/>
</dbReference>
<protein>
    <submittedName>
        <fullName evidence="12">Ftsk/SpoIIIE family protein</fullName>
    </submittedName>
</protein>
<sequence length="1229" mass="130789">MTQRFVPVARQPPPAVATADLVVDAPPEPPALAGAGLLPLLLPAVLALAGAGVMAAAWRSGPGGGRTPAVWAVPIMMLASSLVTMLSGRVRRRGAGIQADRLDYLGYLSRLRTTVVETAAAQRLSLQWSHPDPDTLWTLIGGPRMWERRAADPDFCLVRVGIGARPLATPLVAARVSESGDPVTAAALRRFLRTYSTIDAPIAVGLRGIPCVRIDGDAPAARGLLRAMLCQLAVCHPPDQLLIVAAISERNRRRWEWLKWLPHNQHPAAADGVGAVRMVYRSIGEAQDALARARPAHAVLVADLDESVAGCAGATVVEVVGGPAGAPVAISRGDETHRLSRPDRMEPVDALACARRLARYRAGASLLGGDGADWPALLGIDDVDRFDPIALWQSKSHRDRLRVPIGTGADGTPLELDIKEAAESGMGPHGLCVGATGSGKSELLRTIALGMMARNSPAALNLLLVDFKGGATFLDYARAPHVAAVITNLADEAPLVARMRDALAGEMNRRQRLLRASGCVSAAAYEARRRAGAAAPPLPTLFIIVDEFSELLSQHPDFTDMFVAIGRLGRSLGMHILLASQRLDEGRLRGLDAHLSYRICLKTLSANESRGVLGTLDAYELPNEPGAGYLRTSVGELIRFSSAYVSGPTAARAPAGGPVVTASVQRFGTRRVGETARTVEDPAPSERTVLQSVLHRLAGHGPLAHPVWLPPLDAAPGLHTLLRDAVPAPGELTVPLGIVDRPFEQRRTPLVVDLRAAAGNVAVVGAPRSGKSTALCTLVTALAATHEAVRVQFYCLDFGGGTLTSTRTIPHVGAVAGRAQPGLVTRIVAECESVIRSREAIFSDRGIGSIAEYRRLRAQHQPFDDDPFGEVFLIVDGWATVRDEFGALEASITTIASQGLSFGVHVVLAASRWAEIRPALRDQIGTRIELRLGDPADSELDRKAAQHVPQGKPGRGLCGDGAHMMIALPLTHIDGGDAVAPPIPLLPERVERDTVVDRVGDRILLGVDERRLQPVTCDFDRQGHLLVLGDNGCGKTATLRTLCREIVRTKTAAQARVVIIDFRRSLLGVVESEHLGGYAVSPGALRALLPDLLDLLRSRMPAPDATQAQLRTGSWWSGPDIYVVVDDYELVTAPAGNPLSPLTEYLPYAADLGLHLVLARRSGGAERALFEPLLAGLHDLGCMTLAMSGSAGDDVPFGRRRPARLPPGRGVLLSRDGDERLVQVAWSAP</sequence>
<feature type="transmembrane region" description="Helical" evidence="10">
    <location>
        <begin position="69"/>
        <end position="88"/>
    </location>
</feature>
<dbReference type="PROSITE" id="PS50901">
    <property type="entry name" value="FTSK"/>
    <property type="match status" value="3"/>
</dbReference>
<evidence type="ECO:0000256" key="5">
    <source>
        <dbReference type="ARBA" id="ARBA00022741"/>
    </source>
</evidence>
<feature type="binding site" evidence="9">
    <location>
        <begin position="1029"/>
        <end position="1036"/>
    </location>
    <ligand>
        <name>ATP</name>
        <dbReference type="ChEBI" id="CHEBI:30616"/>
    </ligand>
</feature>
<feature type="domain" description="FtsK" evidence="11">
    <location>
        <begin position="747"/>
        <end position="939"/>
    </location>
</feature>
<feature type="domain" description="FtsK" evidence="11">
    <location>
        <begin position="411"/>
        <end position="610"/>
    </location>
</feature>
<dbReference type="InterPro" id="IPR023836">
    <property type="entry name" value="EccCa-like_Actinobacteria"/>
</dbReference>
<keyword evidence="6 9" id="KW-0067">ATP-binding</keyword>
<dbReference type="AlphaFoldDB" id="A0A0U1DME1"/>
<reference evidence="13" key="1">
    <citation type="submission" date="2015-03" db="EMBL/GenBank/DDBJ databases">
        <authorList>
            <person name="Urmite Genomes"/>
        </authorList>
    </citation>
    <scope>NUCLEOTIDE SEQUENCE [LARGE SCALE GENOMIC DNA]</scope>
    <source>
        <strain evidence="13">CSUR P1344</strain>
    </source>
</reference>
<evidence type="ECO:0000256" key="4">
    <source>
        <dbReference type="ARBA" id="ARBA00022737"/>
    </source>
</evidence>
<keyword evidence="4" id="KW-0677">Repeat</keyword>
<evidence type="ECO:0000313" key="12">
    <source>
        <dbReference type="EMBL" id="CQD19196.1"/>
    </source>
</evidence>